<protein>
    <submittedName>
        <fullName evidence="2">Uncharacterized protein</fullName>
    </submittedName>
</protein>
<organism evidence="2 3">
    <name type="scientific">Petrolisthes manimaculis</name>
    <dbReference type="NCBI Taxonomy" id="1843537"/>
    <lineage>
        <taxon>Eukaryota</taxon>
        <taxon>Metazoa</taxon>
        <taxon>Ecdysozoa</taxon>
        <taxon>Arthropoda</taxon>
        <taxon>Crustacea</taxon>
        <taxon>Multicrustacea</taxon>
        <taxon>Malacostraca</taxon>
        <taxon>Eumalacostraca</taxon>
        <taxon>Eucarida</taxon>
        <taxon>Decapoda</taxon>
        <taxon>Pleocyemata</taxon>
        <taxon>Anomura</taxon>
        <taxon>Galatheoidea</taxon>
        <taxon>Porcellanidae</taxon>
        <taxon>Petrolisthes</taxon>
    </lineage>
</organism>
<evidence type="ECO:0000313" key="3">
    <source>
        <dbReference type="Proteomes" id="UP001292094"/>
    </source>
</evidence>
<dbReference type="Proteomes" id="UP001292094">
    <property type="component" value="Unassembled WGS sequence"/>
</dbReference>
<gene>
    <name evidence="2" type="ORF">Pmani_037210</name>
</gene>
<keyword evidence="3" id="KW-1185">Reference proteome</keyword>
<evidence type="ECO:0000256" key="1">
    <source>
        <dbReference type="SAM" id="MobiDB-lite"/>
    </source>
</evidence>
<feature type="region of interest" description="Disordered" evidence="1">
    <location>
        <begin position="1"/>
        <end position="27"/>
    </location>
</feature>
<dbReference type="AlphaFoldDB" id="A0AAE1TLN5"/>
<name>A0AAE1TLN5_9EUCA</name>
<comment type="caution">
    <text evidence="2">The sequence shown here is derived from an EMBL/GenBank/DDBJ whole genome shotgun (WGS) entry which is preliminary data.</text>
</comment>
<evidence type="ECO:0000313" key="2">
    <source>
        <dbReference type="EMBL" id="KAK4289847.1"/>
    </source>
</evidence>
<accession>A0AAE1TLN5</accession>
<sequence length="146" mass="16555">METHSHYHALPSLLTTPCPPHSPRPYLTTHHARISPLNTPFISPLNTPLSHHSPRPYLTTQHALISALNTPLSHHSTRPYLSTQHALISPLNTPLSHHSTRPYLTTQHADTFSPTILFFFALGNSNFPTHYFLHSSQYVFLSSFQY</sequence>
<dbReference type="EMBL" id="JAWZYT010005700">
    <property type="protein sequence ID" value="KAK4289847.1"/>
    <property type="molecule type" value="Genomic_DNA"/>
</dbReference>
<proteinExistence type="predicted"/>
<reference evidence="2" key="1">
    <citation type="submission" date="2023-11" db="EMBL/GenBank/DDBJ databases">
        <title>Genome assemblies of two species of porcelain crab, Petrolisthes cinctipes and Petrolisthes manimaculis (Anomura: Porcellanidae).</title>
        <authorList>
            <person name="Angst P."/>
        </authorList>
    </citation>
    <scope>NUCLEOTIDE SEQUENCE</scope>
    <source>
        <strain evidence="2">PB745_02</strain>
        <tissue evidence="2">Gill</tissue>
    </source>
</reference>